<evidence type="ECO:0000256" key="3">
    <source>
        <dbReference type="ARBA" id="ARBA00058372"/>
    </source>
</evidence>
<dbReference type="InterPro" id="IPR052111">
    <property type="entry name" value="Spermatogenesis_Ciliary_MAP"/>
</dbReference>
<dbReference type="InterPro" id="IPR036872">
    <property type="entry name" value="CH_dom_sf"/>
</dbReference>
<evidence type="ECO:0000256" key="1">
    <source>
        <dbReference type="ARBA" id="ARBA00004123"/>
    </source>
</evidence>
<sequence>MARSSICFAECPKKTGLPREVVKWLQTLDLAFYPKNVRRDFSSGYLVAQIFSHYYPRDFSLHSYDRGTSLSAKQWNWSQIERSLEKRNLYLKKEAIDGTIHCKPGAAELLVLEVYTILTKGRVSDVEGPEPDFTDEEYQNLLPSLARSTASKAIKNNLTATEIQAVPDISTNQRKAENILCRHLEHKAAERILNPGRFKVKPKRSHPAPHNLVPQSQMDKCSDTCSPEGNTLKLWSSPAWSRASVSFKEIKVRQPAKHSLVNY</sequence>
<dbReference type="STRING" id="8153.ENSHBUP00000021452"/>
<dbReference type="PROSITE" id="PS50021">
    <property type="entry name" value="CH"/>
    <property type="match status" value="1"/>
</dbReference>
<dbReference type="AlphaFoldDB" id="A0A3Q3CG17"/>
<feature type="domain" description="Calponin-homology (CH)" evidence="6">
    <location>
        <begin position="15"/>
        <end position="122"/>
    </location>
</feature>
<evidence type="ECO:0000256" key="2">
    <source>
        <dbReference type="ARBA" id="ARBA00023242"/>
    </source>
</evidence>
<evidence type="ECO:0000259" key="6">
    <source>
        <dbReference type="PROSITE" id="PS50021"/>
    </source>
</evidence>
<protein>
    <recommendedName>
        <fullName evidence="4">Spermatogenesis-associated protein 4</fullName>
    </recommendedName>
</protein>
<dbReference type="Gene3D" id="1.10.418.10">
    <property type="entry name" value="Calponin-like domain"/>
    <property type="match status" value="1"/>
</dbReference>
<dbReference type="Proteomes" id="UP000264840">
    <property type="component" value="Unplaced"/>
</dbReference>
<dbReference type="InterPro" id="IPR010441">
    <property type="entry name" value="CH_2"/>
</dbReference>
<keyword evidence="8" id="KW-1185">Reference proteome</keyword>
<feature type="region of interest" description="Disordered" evidence="5">
    <location>
        <begin position="201"/>
        <end position="220"/>
    </location>
</feature>
<name>A0A3Q3CG17_HAPBU</name>
<dbReference type="InterPro" id="IPR001715">
    <property type="entry name" value="CH_dom"/>
</dbReference>
<dbReference type="GeneTree" id="ENSGT00910000144159"/>
<dbReference type="FunFam" id="1.10.418.10:FF:000061">
    <property type="entry name" value="Spermatogenesis associated 4"/>
    <property type="match status" value="1"/>
</dbReference>
<dbReference type="Pfam" id="PF06294">
    <property type="entry name" value="CH_2"/>
    <property type="match status" value="1"/>
</dbReference>
<evidence type="ECO:0000256" key="5">
    <source>
        <dbReference type="SAM" id="MobiDB-lite"/>
    </source>
</evidence>
<proteinExistence type="predicted"/>
<evidence type="ECO:0000256" key="4">
    <source>
        <dbReference type="ARBA" id="ARBA00071322"/>
    </source>
</evidence>
<organism evidence="7 8">
    <name type="scientific">Haplochromis burtoni</name>
    <name type="common">Burton's mouthbrooder</name>
    <name type="synonym">Chromis burtoni</name>
    <dbReference type="NCBI Taxonomy" id="8153"/>
    <lineage>
        <taxon>Eukaryota</taxon>
        <taxon>Metazoa</taxon>
        <taxon>Chordata</taxon>
        <taxon>Craniata</taxon>
        <taxon>Vertebrata</taxon>
        <taxon>Euteleostomi</taxon>
        <taxon>Actinopterygii</taxon>
        <taxon>Neopterygii</taxon>
        <taxon>Teleostei</taxon>
        <taxon>Neoteleostei</taxon>
        <taxon>Acanthomorphata</taxon>
        <taxon>Ovalentaria</taxon>
        <taxon>Cichlomorphae</taxon>
        <taxon>Cichliformes</taxon>
        <taxon>Cichlidae</taxon>
        <taxon>African cichlids</taxon>
        <taxon>Pseudocrenilabrinae</taxon>
        <taxon>Haplochromini</taxon>
        <taxon>Haplochromis</taxon>
    </lineage>
</organism>
<reference evidence="7" key="1">
    <citation type="submission" date="2025-08" db="UniProtKB">
        <authorList>
            <consortium name="Ensembl"/>
        </authorList>
    </citation>
    <scope>IDENTIFICATION</scope>
</reference>
<dbReference type="PANTHER" id="PTHR12509">
    <property type="entry name" value="SPERMATOGENESIS-ASSOCIATED 4-RELATED"/>
    <property type="match status" value="1"/>
</dbReference>
<accession>A0A3Q3CG17</accession>
<dbReference type="Ensembl" id="ENSHBUT00000016193.1">
    <property type="protein sequence ID" value="ENSHBUP00000021452.1"/>
    <property type="gene ID" value="ENSHBUG00000023853.1"/>
</dbReference>
<dbReference type="PANTHER" id="PTHR12509:SF8">
    <property type="entry name" value="SPERMATOGENESIS-ASSOCIATED PROTEIN 4"/>
    <property type="match status" value="1"/>
</dbReference>
<dbReference type="RefSeq" id="XP_005919482.1">
    <property type="nucleotide sequence ID" value="XM_005919420.3"/>
</dbReference>
<dbReference type="GO" id="GO:0005634">
    <property type="term" value="C:nucleus"/>
    <property type="evidence" value="ECO:0007669"/>
    <property type="project" value="UniProtKB-SubCell"/>
</dbReference>
<keyword evidence="2" id="KW-0539">Nucleus</keyword>
<evidence type="ECO:0000313" key="7">
    <source>
        <dbReference type="Ensembl" id="ENSHBUP00000021452.1"/>
    </source>
</evidence>
<dbReference type="GO" id="GO:0051493">
    <property type="term" value="P:regulation of cytoskeleton organization"/>
    <property type="evidence" value="ECO:0007669"/>
    <property type="project" value="TreeGrafter"/>
</dbReference>
<dbReference type="GeneID" id="102289358"/>
<dbReference type="OrthoDB" id="62528at2759"/>
<dbReference type="GO" id="GO:0008017">
    <property type="term" value="F:microtubule binding"/>
    <property type="evidence" value="ECO:0007669"/>
    <property type="project" value="TreeGrafter"/>
</dbReference>
<comment type="subcellular location">
    <subcellularLocation>
        <location evidence="1">Nucleus</location>
    </subcellularLocation>
</comment>
<comment type="function">
    <text evidence="3">May play a role in apoptosis regulation.</text>
</comment>
<dbReference type="OMA" id="CIYYPWD"/>
<dbReference type="GO" id="GO:0005930">
    <property type="term" value="C:axoneme"/>
    <property type="evidence" value="ECO:0007669"/>
    <property type="project" value="TreeGrafter"/>
</dbReference>
<reference evidence="7" key="2">
    <citation type="submission" date="2025-09" db="UniProtKB">
        <authorList>
            <consortium name="Ensembl"/>
        </authorList>
    </citation>
    <scope>IDENTIFICATION</scope>
</reference>
<evidence type="ECO:0000313" key="8">
    <source>
        <dbReference type="Proteomes" id="UP000264840"/>
    </source>
</evidence>
<dbReference type="CTD" id="132851"/>